<dbReference type="Pfam" id="PF01484">
    <property type="entry name" value="Col_cuticle_N"/>
    <property type="match status" value="1"/>
</dbReference>
<name>A0A183VFK5_TOXCA</name>
<evidence type="ECO:0000313" key="6">
    <source>
        <dbReference type="Proteomes" id="UP000050794"/>
    </source>
</evidence>
<dbReference type="InterPro" id="IPR008160">
    <property type="entry name" value="Collagen"/>
</dbReference>
<evidence type="ECO:0000256" key="2">
    <source>
        <dbReference type="SAM" id="MobiDB-lite"/>
    </source>
</evidence>
<feature type="domain" description="Nematode cuticle collagen N-terminal" evidence="4">
    <location>
        <begin position="5"/>
        <end position="57"/>
    </location>
</feature>
<feature type="compositionally biased region" description="Low complexity" evidence="2">
    <location>
        <begin position="149"/>
        <end position="173"/>
    </location>
</feature>
<proteinExistence type="predicted"/>
<feature type="region of interest" description="Disordered" evidence="2">
    <location>
        <begin position="92"/>
        <end position="120"/>
    </location>
</feature>
<dbReference type="SMART" id="SM01088">
    <property type="entry name" value="Col_cuticle_N"/>
    <property type="match status" value="1"/>
</dbReference>
<dbReference type="Proteomes" id="UP000050794">
    <property type="component" value="Unassembled WGS sequence"/>
</dbReference>
<gene>
    <name evidence="5" type="ORF">TCNE_LOCUS19527</name>
</gene>
<sequence length="180" mass="18107">MSAQTAAQLAVGFSVLALVACAILLPSLWNKISAIRDDVETDMEEFKELQRAVYKKVRNEVIGSPFSAYRTKRQTLAPDECNCNPQNSCPPGPLGGPGAPGEDGVPGLPGPPGAPGLPGNYPPVTIDLALNCRVCPNGSPGYPGPPGSPGLAGSSGPPGDAGSKGQPGFSGQPGQPGPPG</sequence>
<dbReference type="Pfam" id="PF01391">
    <property type="entry name" value="Collagen"/>
    <property type="match status" value="1"/>
</dbReference>
<dbReference type="WBParaSite" id="TCNE_0001952901-mRNA-1">
    <property type="protein sequence ID" value="TCNE_0001952901-mRNA-1"/>
    <property type="gene ID" value="TCNE_0001952901"/>
</dbReference>
<evidence type="ECO:0000256" key="1">
    <source>
        <dbReference type="ARBA" id="ARBA00022737"/>
    </source>
</evidence>
<keyword evidence="3" id="KW-1133">Transmembrane helix</keyword>
<keyword evidence="6" id="KW-1185">Reference proteome</keyword>
<dbReference type="GO" id="GO:0042302">
    <property type="term" value="F:structural constituent of cuticle"/>
    <property type="evidence" value="ECO:0007669"/>
    <property type="project" value="InterPro"/>
</dbReference>
<feature type="region of interest" description="Disordered" evidence="2">
    <location>
        <begin position="138"/>
        <end position="180"/>
    </location>
</feature>
<dbReference type="PANTHER" id="PTHR24637:SF421">
    <property type="entry name" value="CUTICLE COLLAGEN DPY-2"/>
    <property type="match status" value="1"/>
</dbReference>
<evidence type="ECO:0000313" key="5">
    <source>
        <dbReference type="EMBL" id="VDM50848.1"/>
    </source>
</evidence>
<dbReference type="AlphaFoldDB" id="A0A183VFK5"/>
<organism evidence="6 7">
    <name type="scientific">Toxocara canis</name>
    <name type="common">Canine roundworm</name>
    <dbReference type="NCBI Taxonomy" id="6265"/>
    <lineage>
        <taxon>Eukaryota</taxon>
        <taxon>Metazoa</taxon>
        <taxon>Ecdysozoa</taxon>
        <taxon>Nematoda</taxon>
        <taxon>Chromadorea</taxon>
        <taxon>Rhabditida</taxon>
        <taxon>Spirurina</taxon>
        <taxon>Ascaridomorpha</taxon>
        <taxon>Ascaridoidea</taxon>
        <taxon>Toxocaridae</taxon>
        <taxon>Toxocara</taxon>
    </lineage>
</organism>
<dbReference type="EMBL" id="UYWY01027054">
    <property type="protein sequence ID" value="VDM50848.1"/>
    <property type="molecule type" value="Genomic_DNA"/>
</dbReference>
<reference evidence="5 6" key="2">
    <citation type="submission" date="2018-11" db="EMBL/GenBank/DDBJ databases">
        <authorList>
            <consortium name="Pathogen Informatics"/>
        </authorList>
    </citation>
    <scope>NUCLEOTIDE SEQUENCE [LARGE SCALE GENOMIC DNA]</scope>
</reference>
<evidence type="ECO:0000256" key="3">
    <source>
        <dbReference type="SAM" id="Phobius"/>
    </source>
</evidence>
<accession>A0A183VFK5</accession>
<dbReference type="InterPro" id="IPR002486">
    <property type="entry name" value="Col_cuticle_N"/>
</dbReference>
<protein>
    <submittedName>
        <fullName evidence="7">Col_cuticle_N domain-containing protein</fullName>
    </submittedName>
</protein>
<keyword evidence="3" id="KW-0472">Membrane</keyword>
<evidence type="ECO:0000259" key="4">
    <source>
        <dbReference type="SMART" id="SM01088"/>
    </source>
</evidence>
<keyword evidence="1" id="KW-0677">Repeat</keyword>
<evidence type="ECO:0000313" key="7">
    <source>
        <dbReference type="WBParaSite" id="TCNE_0001952901-mRNA-1"/>
    </source>
</evidence>
<dbReference type="PANTHER" id="PTHR24637">
    <property type="entry name" value="COLLAGEN"/>
    <property type="match status" value="1"/>
</dbReference>
<keyword evidence="3" id="KW-0812">Transmembrane</keyword>
<reference evidence="7" key="1">
    <citation type="submission" date="2016-06" db="UniProtKB">
        <authorList>
            <consortium name="WormBaseParasite"/>
        </authorList>
    </citation>
    <scope>IDENTIFICATION</scope>
</reference>
<feature type="transmembrane region" description="Helical" evidence="3">
    <location>
        <begin position="6"/>
        <end position="29"/>
    </location>
</feature>